<protein>
    <submittedName>
        <fullName evidence="2">Uncharacterized protein</fullName>
    </submittedName>
</protein>
<comment type="caution">
    <text evidence="2">The sequence shown here is derived from an EMBL/GenBank/DDBJ whole genome shotgun (WGS) entry which is preliminary data.</text>
</comment>
<organism evidence="2 3">
    <name type="scientific">Rubrivirga marina</name>
    <dbReference type="NCBI Taxonomy" id="1196024"/>
    <lineage>
        <taxon>Bacteria</taxon>
        <taxon>Pseudomonadati</taxon>
        <taxon>Rhodothermota</taxon>
        <taxon>Rhodothermia</taxon>
        <taxon>Rhodothermales</taxon>
        <taxon>Rubricoccaceae</taxon>
        <taxon>Rubrivirga</taxon>
    </lineage>
</organism>
<name>A0A271IYU2_9BACT</name>
<feature type="region of interest" description="Disordered" evidence="1">
    <location>
        <begin position="148"/>
        <end position="294"/>
    </location>
</feature>
<evidence type="ECO:0000256" key="1">
    <source>
        <dbReference type="SAM" id="MobiDB-lite"/>
    </source>
</evidence>
<keyword evidence="3" id="KW-1185">Reference proteome</keyword>
<feature type="compositionally biased region" description="Basic and acidic residues" evidence="1">
    <location>
        <begin position="19"/>
        <end position="36"/>
    </location>
</feature>
<dbReference type="Proteomes" id="UP000216339">
    <property type="component" value="Unassembled WGS sequence"/>
</dbReference>
<proteinExistence type="predicted"/>
<evidence type="ECO:0000313" key="3">
    <source>
        <dbReference type="Proteomes" id="UP000216339"/>
    </source>
</evidence>
<accession>A0A271IYU2</accession>
<feature type="compositionally biased region" description="Basic and acidic residues" evidence="1">
    <location>
        <begin position="220"/>
        <end position="229"/>
    </location>
</feature>
<feature type="region of interest" description="Disordered" evidence="1">
    <location>
        <begin position="1"/>
        <end position="38"/>
    </location>
</feature>
<evidence type="ECO:0000313" key="2">
    <source>
        <dbReference type="EMBL" id="PAP76372.1"/>
    </source>
</evidence>
<feature type="compositionally biased region" description="Basic and acidic residues" evidence="1">
    <location>
        <begin position="248"/>
        <end position="264"/>
    </location>
</feature>
<gene>
    <name evidence="2" type="ORF">BSZ37_07910</name>
</gene>
<dbReference type="EMBL" id="MQWD01000001">
    <property type="protein sequence ID" value="PAP76372.1"/>
    <property type="molecule type" value="Genomic_DNA"/>
</dbReference>
<feature type="compositionally biased region" description="Low complexity" evidence="1">
    <location>
        <begin position="195"/>
        <end position="209"/>
    </location>
</feature>
<sequence>MAATNEGRPVPTPRGNARRSGDRRKPREDVQRERLARAQAASEIEESVYVEVRGDPSRWQLEVAYTVDGCPDLVAFYDAVRGRWRPKGDTRWREARTVVAFLDAFAPGAIPAGERPWLPDYGYLHLNDPGSWNPQLAARLAAREARQRECGVLGSEPKPTQTHPLPRAVVLTPRREGPPAATGEPSTGPPPEAPEGPAKTPPDSAGTSDARARATRRSGRPGDRGREGAGGRGGRRAGEGTLVGDLEVSGRHQTDEKGGLRADPEAQTGVSRNPERVEAPAGPTGYVPTSAPGLRSQHDLVVGLVKGLPFERPELVGPATKLLVHVLRTGRAKDGFWVPVSCRLIEEATGEHNTSVVWRPLEEAGVLEVRPEDRERGRSREFRAREDVADEFLRLGATSSGRHVDLYTGRRSRTTRRVRKTYSDGRPIPTLIVDALEALAENGCPVDLARGQAVVDRRRAEYEAARDEWTAAGRPEEGDLATAYRRARGRWTTDAKCWGEVRSGLTGERDGVHWYRPAFARDPQMSGRVTERGGLQNASRLLKHEALSPLRASHDVRNHDLSSSQPWGLVQEFEDAGVDTAWLLEYLASDKADFAERAFGDRSERTVRLLKDSFLALVMGARLPTWLEDRVPHFKDGARVRPELPAIARYVRDRFGGGAPTDEARRALDGFRAVVAPFVARRDEWLASLERRVLHGDLRVGGRGGNWVRNAAGVTLNTDAYSGWELRSQLSAFVLQGRESSFIHHLTLLGEDHGFVPVSGQHDGLVTIGEVPEAAVEEAKRRSGLRYADLREKRYHPDLPVPGLDD</sequence>
<reference evidence="2 3" key="1">
    <citation type="submission" date="2016-11" db="EMBL/GenBank/DDBJ databases">
        <title>Study of marine rhodopsin-containing bacteria.</title>
        <authorList>
            <person name="Yoshizawa S."/>
            <person name="Kumagai Y."/>
            <person name="Kogure K."/>
        </authorList>
    </citation>
    <scope>NUCLEOTIDE SEQUENCE [LARGE SCALE GENOMIC DNA]</scope>
    <source>
        <strain evidence="2 3">SAORIC-28</strain>
    </source>
</reference>
<dbReference type="AlphaFoldDB" id="A0A271IYU2"/>